<reference evidence="1 2" key="1">
    <citation type="journal article" date="2018" name="IMA Fungus">
        <title>IMA Genome-F 10: Nine draft genome sequences of Claviceps purpurea s.lat., including C. arundinis, C. humidiphila, and C. cf. spartinae, pseudomolecules for the pitch canker pathogen Fusarium circinatum, draft genome of Davidsoniella eucalypti, Grosmannia galeiformis, Quambalaria eucalypti, and Teratosphaeria destructans.</title>
        <authorList>
            <person name="Wingfield B.D."/>
            <person name="Liu M."/>
            <person name="Nguyen H.D."/>
            <person name="Lane F.A."/>
            <person name="Morgan S.W."/>
            <person name="De Vos L."/>
            <person name="Wilken P.M."/>
            <person name="Duong T.A."/>
            <person name="Aylward J."/>
            <person name="Coetzee M.P."/>
            <person name="Dadej K."/>
            <person name="De Beer Z.W."/>
            <person name="Findlay W."/>
            <person name="Havenga M."/>
            <person name="Kolarik M."/>
            <person name="Menzies J.G."/>
            <person name="Naidoo K."/>
            <person name="Pochopski O."/>
            <person name="Shoukouhi P."/>
            <person name="Santana Q.C."/>
            <person name="Seifert K.A."/>
            <person name="Soal N."/>
            <person name="Steenkamp E.T."/>
            <person name="Tatham C.T."/>
            <person name="van der Nest M.A."/>
            <person name="Wingfield M.J."/>
        </authorList>
    </citation>
    <scope>NUCLEOTIDE SEQUENCE [LARGE SCALE GENOMIC DNA]</scope>
    <source>
        <strain evidence="1">CMW44962</strain>
    </source>
</reference>
<keyword evidence="2" id="KW-1185">Reference proteome</keyword>
<gene>
    <name evidence="1" type="ORF">Tdes44962_MAKER04188</name>
</gene>
<reference evidence="1 2" key="2">
    <citation type="journal article" date="2021" name="Curr. Genet.">
        <title>Genetic response to nitrogen starvation in the aggressive Eucalyptus foliar pathogen Teratosphaeria destructans.</title>
        <authorList>
            <person name="Havenga M."/>
            <person name="Wingfield B.D."/>
            <person name="Wingfield M.J."/>
            <person name="Dreyer L.L."/>
            <person name="Roets F."/>
            <person name="Aylward J."/>
        </authorList>
    </citation>
    <scope>NUCLEOTIDE SEQUENCE [LARGE SCALE GENOMIC DNA]</scope>
    <source>
        <strain evidence="1">CMW44962</strain>
    </source>
</reference>
<comment type="caution">
    <text evidence="1">The sequence shown here is derived from an EMBL/GenBank/DDBJ whole genome shotgun (WGS) entry which is preliminary data.</text>
</comment>
<dbReference type="Proteomes" id="UP001138500">
    <property type="component" value="Unassembled WGS sequence"/>
</dbReference>
<dbReference type="EMBL" id="RIBY02002112">
    <property type="protein sequence ID" value="KAH9825486.1"/>
    <property type="molecule type" value="Genomic_DNA"/>
</dbReference>
<sequence length="424" mass="47673">MDTDRFSFLTFHRPKIQPPIDSNSVRNFDPDTIRNDAESTRIVVHRRFPALVEAFLAHKRSRGSPHERALYGTPATFTWQHEVARLIQRRPFVFMGVNDFTVLRDGAQLPEAAGEWDRNGTERQHLNAWLTLEDYLSYDEIMLGSLIGVSGPSYFINDGGRYNRGQVGRRGTYEERGVVVGLVGARFERLDQMDSVHILNGGGMEPKMHPELSRIFQEEFLGVKKDRDVEFDARMYHERIRVTAEMLLLEANARAKVAGKMACTYVVGLGLGVWQYHGYSKQPEDYVDAFAAAVGELDLSHVGVVEFAYVNVPVECQERVRAATRRSNPHVEIVFSRRNPAAKLPQAEHSRASRAEAEKMDDGFLLVLSYAWDGNAFPGNEYWFGSLAGSGDPAAACMSTIGELHNPLVNEAFLEKIEVLGGHE</sequence>
<dbReference type="InterPro" id="IPR032063">
    <property type="entry name" value="MavL-like"/>
</dbReference>
<protein>
    <submittedName>
        <fullName evidence="1">Uncharacterized protein</fullName>
    </submittedName>
</protein>
<dbReference type="OrthoDB" id="6357136at2759"/>
<organism evidence="1 2">
    <name type="scientific">Teratosphaeria destructans</name>
    <dbReference type="NCBI Taxonomy" id="418781"/>
    <lineage>
        <taxon>Eukaryota</taxon>
        <taxon>Fungi</taxon>
        <taxon>Dikarya</taxon>
        <taxon>Ascomycota</taxon>
        <taxon>Pezizomycotina</taxon>
        <taxon>Dothideomycetes</taxon>
        <taxon>Dothideomycetidae</taxon>
        <taxon>Mycosphaerellales</taxon>
        <taxon>Teratosphaeriaceae</taxon>
        <taxon>Teratosphaeria</taxon>
    </lineage>
</organism>
<evidence type="ECO:0000313" key="2">
    <source>
        <dbReference type="Proteomes" id="UP001138500"/>
    </source>
</evidence>
<proteinExistence type="predicted"/>
<evidence type="ECO:0000313" key="1">
    <source>
        <dbReference type="EMBL" id="KAH9825486.1"/>
    </source>
</evidence>
<dbReference type="Pfam" id="PF16062">
    <property type="entry name" value="MavL-like"/>
    <property type="match status" value="2"/>
</dbReference>
<name>A0A9W7W0D4_9PEZI</name>
<dbReference type="AlphaFoldDB" id="A0A9W7W0D4"/>
<accession>A0A9W7W0D4</accession>